<evidence type="ECO:0000313" key="2">
    <source>
        <dbReference type="Proteomes" id="UP000824540"/>
    </source>
</evidence>
<dbReference type="AlphaFoldDB" id="A0A8T2N1F1"/>
<comment type="caution">
    <text evidence="1">The sequence shown here is derived from an EMBL/GenBank/DDBJ whole genome shotgun (WGS) entry which is preliminary data.</text>
</comment>
<evidence type="ECO:0000313" key="1">
    <source>
        <dbReference type="EMBL" id="KAG9334319.1"/>
    </source>
</evidence>
<organism evidence="1 2">
    <name type="scientific">Albula glossodonta</name>
    <name type="common">roundjaw bonefish</name>
    <dbReference type="NCBI Taxonomy" id="121402"/>
    <lineage>
        <taxon>Eukaryota</taxon>
        <taxon>Metazoa</taxon>
        <taxon>Chordata</taxon>
        <taxon>Craniata</taxon>
        <taxon>Vertebrata</taxon>
        <taxon>Euteleostomi</taxon>
        <taxon>Actinopterygii</taxon>
        <taxon>Neopterygii</taxon>
        <taxon>Teleostei</taxon>
        <taxon>Albuliformes</taxon>
        <taxon>Albulidae</taxon>
        <taxon>Albula</taxon>
    </lineage>
</organism>
<dbReference type="Proteomes" id="UP000824540">
    <property type="component" value="Unassembled WGS sequence"/>
</dbReference>
<accession>A0A8T2N1F1</accession>
<sequence length="60" mass="6798">MAGFGAEEFPQDQMTVRLMKWCWCLSAVWNTLVTNSCQLALPVFPELRLRLSLANSPPTQ</sequence>
<gene>
    <name evidence="1" type="ORF">JZ751_008301</name>
</gene>
<proteinExistence type="predicted"/>
<reference evidence="1" key="1">
    <citation type="thesis" date="2021" institute="BYU ScholarsArchive" country="Provo, UT, USA">
        <title>Applications of and Algorithms for Genome Assembly and Genomic Analyses with an Emphasis on Marine Teleosts.</title>
        <authorList>
            <person name="Pickett B.D."/>
        </authorList>
    </citation>
    <scope>NUCLEOTIDE SEQUENCE</scope>
    <source>
        <strain evidence="1">HI-2016</strain>
    </source>
</reference>
<name>A0A8T2N1F1_9TELE</name>
<dbReference type="EMBL" id="JAFBMS010000154">
    <property type="protein sequence ID" value="KAG9334319.1"/>
    <property type="molecule type" value="Genomic_DNA"/>
</dbReference>
<protein>
    <submittedName>
        <fullName evidence="1">Uncharacterized protein</fullName>
    </submittedName>
</protein>
<feature type="non-terminal residue" evidence="1">
    <location>
        <position position="1"/>
    </location>
</feature>
<keyword evidence="2" id="KW-1185">Reference proteome</keyword>